<dbReference type="PANTHER" id="PTHR15162">
    <property type="entry name" value="ASPARTOACYLASE"/>
    <property type="match status" value="1"/>
</dbReference>
<dbReference type="GO" id="GO:0005829">
    <property type="term" value="C:cytosol"/>
    <property type="evidence" value="ECO:0007669"/>
    <property type="project" value="TreeGrafter"/>
</dbReference>
<evidence type="ECO:0000313" key="6">
    <source>
        <dbReference type="EMBL" id="VAW93856.1"/>
    </source>
</evidence>
<feature type="domain" description="Succinylglutamate desuccinylase/Aspartoacylase catalytic" evidence="5">
    <location>
        <begin position="52"/>
        <end position="148"/>
    </location>
</feature>
<keyword evidence="4" id="KW-0862">Zinc</keyword>
<dbReference type="GO" id="GO:0046872">
    <property type="term" value="F:metal ion binding"/>
    <property type="evidence" value="ECO:0007669"/>
    <property type="project" value="UniProtKB-KW"/>
</dbReference>
<gene>
    <name evidence="6" type="ORF">MNBD_GAMMA21-156</name>
</gene>
<dbReference type="CDD" id="cd06256">
    <property type="entry name" value="M14_ASTE_ASPA-like"/>
    <property type="match status" value="1"/>
</dbReference>
<evidence type="ECO:0000256" key="3">
    <source>
        <dbReference type="ARBA" id="ARBA00022801"/>
    </source>
</evidence>
<dbReference type="SUPFAM" id="SSF53187">
    <property type="entry name" value="Zn-dependent exopeptidases"/>
    <property type="match status" value="1"/>
</dbReference>
<protein>
    <submittedName>
        <fullName evidence="6">Uncharacterized protein Clim_1224</fullName>
    </submittedName>
</protein>
<name>A0A3B1AMG8_9ZZZZ</name>
<evidence type="ECO:0000259" key="5">
    <source>
        <dbReference type="Pfam" id="PF24827"/>
    </source>
</evidence>
<evidence type="ECO:0000256" key="4">
    <source>
        <dbReference type="ARBA" id="ARBA00022833"/>
    </source>
</evidence>
<evidence type="ECO:0000256" key="2">
    <source>
        <dbReference type="ARBA" id="ARBA00022723"/>
    </source>
</evidence>
<sequence length="344" mass="39134">MNGRYKMLTVYESVPDGLLNCEPNELYKCLPGPSLIHLAGELTQPIFVSVLLHGNETTGWYAVRELLKEYQDKSLPRALSIFIANIAAAKESVRHLDTQSDYNRIWKMDQDRTENDMVHEVLRQMEQRDVFACIDIHNNSGRNPHYACINRLATSFFQLATLFANTVVYFIKPDTVLSLAFSNICPSVTIECGRPSESHGVEHALGYLRSVLDLQEFDEQSREVHDIRVFHTVAIVKLKDGVTIGLQGQNVSLQISPQLDQRNFSELKPDTVIALTNQDDFMPFEAINEFGKDVADRYFEVKQGSLRIIRTVMPSMLTLDTDIIRQDCFCYLMEPLDLSTSMST</sequence>
<dbReference type="GO" id="GO:0016788">
    <property type="term" value="F:hydrolase activity, acting on ester bonds"/>
    <property type="evidence" value="ECO:0007669"/>
    <property type="project" value="InterPro"/>
</dbReference>
<reference evidence="6" key="1">
    <citation type="submission" date="2018-06" db="EMBL/GenBank/DDBJ databases">
        <authorList>
            <person name="Zhirakovskaya E."/>
        </authorList>
    </citation>
    <scope>NUCLEOTIDE SEQUENCE</scope>
</reference>
<keyword evidence="2" id="KW-0479">Metal-binding</keyword>
<dbReference type="EMBL" id="UOFR01000023">
    <property type="protein sequence ID" value="VAW93856.1"/>
    <property type="molecule type" value="Genomic_DNA"/>
</dbReference>
<keyword evidence="3" id="KW-0378">Hydrolase</keyword>
<comment type="cofactor">
    <cofactor evidence="1">
        <name>Zn(2+)</name>
        <dbReference type="ChEBI" id="CHEBI:29105"/>
    </cofactor>
</comment>
<dbReference type="PANTHER" id="PTHR15162:SF7">
    <property type="entry name" value="SUCCINYLGLUTAMATE DESUCCINYLASE"/>
    <property type="match status" value="1"/>
</dbReference>
<accession>A0A3B1AMG8</accession>
<dbReference type="InterPro" id="IPR055438">
    <property type="entry name" value="AstE_AspA_cat"/>
</dbReference>
<proteinExistence type="predicted"/>
<organism evidence="6">
    <name type="scientific">hydrothermal vent metagenome</name>
    <dbReference type="NCBI Taxonomy" id="652676"/>
    <lineage>
        <taxon>unclassified sequences</taxon>
        <taxon>metagenomes</taxon>
        <taxon>ecological metagenomes</taxon>
    </lineage>
</organism>
<dbReference type="Gene3D" id="3.40.630.10">
    <property type="entry name" value="Zn peptidases"/>
    <property type="match status" value="1"/>
</dbReference>
<evidence type="ECO:0000256" key="1">
    <source>
        <dbReference type="ARBA" id="ARBA00001947"/>
    </source>
</evidence>
<dbReference type="AlphaFoldDB" id="A0A3B1AMG8"/>
<dbReference type="InterPro" id="IPR050178">
    <property type="entry name" value="AspA/AstE_fam"/>
</dbReference>
<dbReference type="Pfam" id="PF24827">
    <property type="entry name" value="AstE_AspA_cat"/>
    <property type="match status" value="1"/>
</dbReference>